<keyword evidence="3" id="KW-1185">Reference proteome</keyword>
<dbReference type="EMBL" id="JBBPFD010000006">
    <property type="protein sequence ID" value="KAK7922413.1"/>
    <property type="molecule type" value="Genomic_DNA"/>
</dbReference>
<evidence type="ECO:0000256" key="1">
    <source>
        <dbReference type="SAM" id="MobiDB-lite"/>
    </source>
</evidence>
<feature type="compositionally biased region" description="Acidic residues" evidence="1">
    <location>
        <begin position="218"/>
        <end position="230"/>
    </location>
</feature>
<dbReference type="AlphaFoldDB" id="A0AAW0PB75"/>
<gene>
    <name evidence="2" type="ORF">WMY93_009315</name>
</gene>
<organism evidence="2 3">
    <name type="scientific">Mugilogobius chulae</name>
    <name type="common">yellowstripe goby</name>
    <dbReference type="NCBI Taxonomy" id="88201"/>
    <lineage>
        <taxon>Eukaryota</taxon>
        <taxon>Metazoa</taxon>
        <taxon>Chordata</taxon>
        <taxon>Craniata</taxon>
        <taxon>Vertebrata</taxon>
        <taxon>Euteleostomi</taxon>
        <taxon>Actinopterygii</taxon>
        <taxon>Neopterygii</taxon>
        <taxon>Teleostei</taxon>
        <taxon>Neoteleostei</taxon>
        <taxon>Acanthomorphata</taxon>
        <taxon>Gobiaria</taxon>
        <taxon>Gobiiformes</taxon>
        <taxon>Gobioidei</taxon>
        <taxon>Gobiidae</taxon>
        <taxon>Gobionellinae</taxon>
        <taxon>Mugilogobius</taxon>
    </lineage>
</organism>
<feature type="compositionally biased region" description="Low complexity" evidence="1">
    <location>
        <begin position="96"/>
        <end position="114"/>
    </location>
</feature>
<comment type="caution">
    <text evidence="2">The sequence shown here is derived from an EMBL/GenBank/DDBJ whole genome shotgun (WGS) entry which is preliminary data.</text>
</comment>
<proteinExistence type="predicted"/>
<feature type="region of interest" description="Disordered" evidence="1">
    <location>
        <begin position="157"/>
        <end position="232"/>
    </location>
</feature>
<accession>A0AAW0PB75</accession>
<feature type="compositionally biased region" description="Basic and acidic residues" evidence="1">
    <location>
        <begin position="169"/>
        <end position="185"/>
    </location>
</feature>
<feature type="compositionally biased region" description="Basic and acidic residues" evidence="1">
    <location>
        <begin position="78"/>
        <end position="92"/>
    </location>
</feature>
<feature type="region of interest" description="Disordered" evidence="1">
    <location>
        <begin position="324"/>
        <end position="404"/>
    </location>
</feature>
<feature type="compositionally biased region" description="Polar residues" evidence="1">
    <location>
        <begin position="53"/>
        <end position="67"/>
    </location>
</feature>
<feature type="compositionally biased region" description="Polar residues" evidence="1">
    <location>
        <begin position="1"/>
        <end position="11"/>
    </location>
</feature>
<feature type="compositionally biased region" description="Acidic residues" evidence="1">
    <location>
        <begin position="274"/>
        <end position="285"/>
    </location>
</feature>
<sequence>MLRKTGSNQDLSIPRDLHPQTQTTVSSKKLLHPPSSIAQYLFQPHISPLTKLHTAQQIPWTAQSEVSQRPPCCPSQTHGDDSSHSEELDVKPVRLSSDQAGSKSSSQASSQGSAQKRKSNQSYSDEDSFSSHKSPSEVANGLKTMALISESEDAANFSYQKSKHRNRLHYKENKTKDISVSRSEDSDTDECSGKLLQTAKQSSKTMPRQKDNIFPEESSLENNDDSEDSGDINKIVQVDGKMSVQNIPKCFSVEEVDHETLATGSGSTSSTSESADEENLSLECEDNVKVCMPSKGATHEPDNSDSEDCIVSPETRSKIIYVIPENGVKLEGKNSDTSSADEDSYCSSDDNIEHVLAPQEQTQKQRESKADDESKEPAECLVMSVKNGKTNQHSDSNESDDFYD</sequence>
<dbReference type="Proteomes" id="UP001460270">
    <property type="component" value="Unassembled WGS sequence"/>
</dbReference>
<feature type="compositionally biased region" description="Low complexity" evidence="1">
    <location>
        <begin position="261"/>
        <end position="273"/>
    </location>
</feature>
<feature type="region of interest" description="Disordered" evidence="1">
    <location>
        <begin position="258"/>
        <end position="286"/>
    </location>
</feature>
<reference evidence="3" key="1">
    <citation type="submission" date="2024-04" db="EMBL/GenBank/DDBJ databases">
        <title>Salinicola lusitanus LLJ914,a marine bacterium isolated from the Okinawa Trough.</title>
        <authorList>
            <person name="Li J."/>
        </authorList>
    </citation>
    <scope>NUCLEOTIDE SEQUENCE [LARGE SCALE GENOMIC DNA]</scope>
</reference>
<evidence type="ECO:0000313" key="3">
    <source>
        <dbReference type="Proteomes" id="UP001460270"/>
    </source>
</evidence>
<evidence type="ECO:0000313" key="2">
    <source>
        <dbReference type="EMBL" id="KAK7922413.1"/>
    </source>
</evidence>
<name>A0AAW0PB75_9GOBI</name>
<feature type="region of interest" description="Disordered" evidence="1">
    <location>
        <begin position="52"/>
        <end position="142"/>
    </location>
</feature>
<feature type="compositionally biased region" description="Basic and acidic residues" evidence="1">
    <location>
        <begin position="363"/>
        <end position="378"/>
    </location>
</feature>
<feature type="region of interest" description="Disordered" evidence="1">
    <location>
        <begin position="1"/>
        <end position="32"/>
    </location>
</feature>
<protein>
    <submittedName>
        <fullName evidence="2">Uncharacterized protein</fullName>
    </submittedName>
</protein>